<evidence type="ECO:0000313" key="14">
    <source>
        <dbReference type="Proteomes" id="UP000050502"/>
    </source>
</evidence>
<dbReference type="InterPro" id="IPR006153">
    <property type="entry name" value="Cation/H_exchanger_TM"/>
</dbReference>
<evidence type="ECO:0000256" key="11">
    <source>
        <dbReference type="SAM" id="Phobius"/>
    </source>
</evidence>
<organism evidence="13 14">
    <name type="scientific">Ardenticatena maritima</name>
    <dbReference type="NCBI Taxonomy" id="872965"/>
    <lineage>
        <taxon>Bacteria</taxon>
        <taxon>Bacillati</taxon>
        <taxon>Chloroflexota</taxon>
        <taxon>Ardenticatenia</taxon>
        <taxon>Ardenticatenales</taxon>
        <taxon>Ardenticatenaceae</taxon>
        <taxon>Ardenticatena</taxon>
    </lineage>
</organism>
<dbReference type="Pfam" id="PF00999">
    <property type="entry name" value="Na_H_Exchanger"/>
    <property type="match status" value="1"/>
</dbReference>
<evidence type="ECO:0000256" key="4">
    <source>
        <dbReference type="ARBA" id="ARBA00022449"/>
    </source>
</evidence>
<keyword evidence="9 11" id="KW-0472">Membrane</keyword>
<dbReference type="GO" id="GO:1902600">
    <property type="term" value="P:proton transmembrane transport"/>
    <property type="evidence" value="ECO:0007669"/>
    <property type="project" value="InterPro"/>
</dbReference>
<dbReference type="Proteomes" id="UP000050502">
    <property type="component" value="Unassembled WGS sequence"/>
</dbReference>
<dbReference type="PANTHER" id="PTHR43562">
    <property type="entry name" value="NAPA-TYPE SODIUM/HYDROGEN ANTIPORTER"/>
    <property type="match status" value="1"/>
</dbReference>
<comment type="similarity">
    <text evidence="2">Belongs to the monovalent cation:proton antiporter 2 (CPA2) transporter (TC 2.A.37) family.</text>
</comment>
<dbReference type="GO" id="GO:0016020">
    <property type="term" value="C:membrane"/>
    <property type="evidence" value="ECO:0007669"/>
    <property type="project" value="UniProtKB-SubCell"/>
</dbReference>
<keyword evidence="5 11" id="KW-0812">Transmembrane</keyword>
<evidence type="ECO:0000259" key="12">
    <source>
        <dbReference type="Pfam" id="PF00999"/>
    </source>
</evidence>
<dbReference type="GO" id="GO:0006814">
    <property type="term" value="P:sodium ion transport"/>
    <property type="evidence" value="ECO:0007669"/>
    <property type="project" value="UniProtKB-KW"/>
</dbReference>
<dbReference type="PATRIC" id="fig|872965.6.peg.1362"/>
<gene>
    <name evidence="13" type="ORF">SE16_06615</name>
</gene>
<feature type="transmembrane region" description="Helical" evidence="11">
    <location>
        <begin position="360"/>
        <end position="379"/>
    </location>
</feature>
<evidence type="ECO:0000256" key="2">
    <source>
        <dbReference type="ARBA" id="ARBA00005551"/>
    </source>
</evidence>
<dbReference type="AlphaFoldDB" id="A0A0P6Y7C5"/>
<proteinExistence type="inferred from homology"/>
<feature type="domain" description="Cation/H+ exchanger transmembrane" evidence="12">
    <location>
        <begin position="14"/>
        <end position="387"/>
    </location>
</feature>
<keyword evidence="6 11" id="KW-1133">Transmembrane helix</keyword>
<feature type="transmembrane region" description="Helical" evidence="11">
    <location>
        <begin position="272"/>
        <end position="290"/>
    </location>
</feature>
<evidence type="ECO:0000256" key="3">
    <source>
        <dbReference type="ARBA" id="ARBA00022448"/>
    </source>
</evidence>
<feature type="transmembrane region" description="Helical" evidence="11">
    <location>
        <begin position="34"/>
        <end position="53"/>
    </location>
</feature>
<evidence type="ECO:0000256" key="6">
    <source>
        <dbReference type="ARBA" id="ARBA00022989"/>
    </source>
</evidence>
<feature type="transmembrane region" description="Helical" evidence="11">
    <location>
        <begin position="123"/>
        <end position="142"/>
    </location>
</feature>
<accession>A0A0P6Y7C5</accession>
<dbReference type="GO" id="GO:0015297">
    <property type="term" value="F:antiporter activity"/>
    <property type="evidence" value="ECO:0007669"/>
    <property type="project" value="UniProtKB-KW"/>
</dbReference>
<keyword evidence="3" id="KW-0813">Transport</keyword>
<sequence>MVLFLTLSIVLLTAKGLGWLSTRFDQPAVLGELLAGLILGPTVLGLLGWPIFAEHHETMQETFHLLAELGVLVLMFLAGLEIEPEEFFRSGAVAVWAGVSGVVVPLVLGALLALLFGYPGLEAVFIGIILTATSVSISAQTLMELGYLRSKVGIALLGAAVVDDVLGILILSLFVALAGAGSTGAGLVWLVVRMVLFLVGGYVVGRAVLPRFVEWMDEIPLAESMVAAVLAIMFIYGWAAETLGAVAPITGTFLAGLILTQSRLQHKIADRLFPIAFGFLVPVFLVNIGLNANLRVLNQQQWLFGGLLVLVAVLGKVVGCGVGARLGGFEPRAAFQLGVGMISRGEVGLIVATIGLSQGVIGADIFAVTVLMVLATTLLTPPLLRWALRLSPEEVLEESGEPLPLHEL</sequence>
<dbReference type="EMBL" id="LGKN01000004">
    <property type="protein sequence ID" value="KPL88689.1"/>
    <property type="molecule type" value="Genomic_DNA"/>
</dbReference>
<feature type="transmembrane region" description="Helical" evidence="11">
    <location>
        <begin position="94"/>
        <end position="116"/>
    </location>
</feature>
<feature type="transmembrane region" description="Helical" evidence="11">
    <location>
        <begin position="65"/>
        <end position="82"/>
    </location>
</feature>
<evidence type="ECO:0000256" key="10">
    <source>
        <dbReference type="ARBA" id="ARBA00023201"/>
    </source>
</evidence>
<comment type="subcellular location">
    <subcellularLocation>
        <location evidence="1">Membrane</location>
        <topology evidence="1">Multi-pass membrane protein</topology>
    </subcellularLocation>
</comment>
<reference evidence="13 14" key="1">
    <citation type="submission" date="2015-07" db="EMBL/GenBank/DDBJ databases">
        <title>Whole genome sequence of Ardenticatena maritima DSM 23922.</title>
        <authorList>
            <person name="Hemp J."/>
            <person name="Ward L.M."/>
            <person name="Pace L.A."/>
            <person name="Fischer W.W."/>
        </authorList>
    </citation>
    <scope>NUCLEOTIDE SEQUENCE [LARGE SCALE GENOMIC DNA]</scope>
    <source>
        <strain evidence="13 14">110S</strain>
    </source>
</reference>
<keyword evidence="10" id="KW-0739">Sodium transport</keyword>
<evidence type="ECO:0000313" key="13">
    <source>
        <dbReference type="EMBL" id="KPL88689.1"/>
    </source>
</evidence>
<dbReference type="PANTHER" id="PTHR43562:SF3">
    <property type="entry name" value="SODIUM ION_PROTON EXCHANGER (EUROFUNG)"/>
    <property type="match status" value="1"/>
</dbReference>
<keyword evidence="4" id="KW-0050">Antiport</keyword>
<protein>
    <recommendedName>
        <fullName evidence="12">Cation/H+ exchanger transmembrane domain-containing protein</fullName>
    </recommendedName>
</protein>
<feature type="transmembrane region" description="Helical" evidence="11">
    <location>
        <begin position="187"/>
        <end position="209"/>
    </location>
</feature>
<name>A0A0P6Y7C5_9CHLR</name>
<comment type="caution">
    <text evidence="13">The sequence shown here is derived from an EMBL/GenBank/DDBJ whole genome shotgun (WGS) entry which is preliminary data.</text>
</comment>
<dbReference type="InterPro" id="IPR038770">
    <property type="entry name" value="Na+/solute_symporter_sf"/>
</dbReference>
<feature type="transmembrane region" description="Helical" evidence="11">
    <location>
        <begin position="229"/>
        <end position="260"/>
    </location>
</feature>
<feature type="transmembrane region" description="Helical" evidence="11">
    <location>
        <begin position="154"/>
        <end position="180"/>
    </location>
</feature>
<keyword evidence="7" id="KW-0915">Sodium</keyword>
<evidence type="ECO:0000256" key="8">
    <source>
        <dbReference type="ARBA" id="ARBA00023065"/>
    </source>
</evidence>
<evidence type="ECO:0000256" key="9">
    <source>
        <dbReference type="ARBA" id="ARBA00023136"/>
    </source>
</evidence>
<dbReference type="Gene3D" id="1.20.1530.20">
    <property type="match status" value="1"/>
</dbReference>
<keyword evidence="8" id="KW-0406">Ion transport</keyword>
<evidence type="ECO:0000256" key="1">
    <source>
        <dbReference type="ARBA" id="ARBA00004141"/>
    </source>
</evidence>
<feature type="transmembrane region" description="Helical" evidence="11">
    <location>
        <begin position="302"/>
        <end position="322"/>
    </location>
</feature>
<evidence type="ECO:0000256" key="7">
    <source>
        <dbReference type="ARBA" id="ARBA00023053"/>
    </source>
</evidence>
<evidence type="ECO:0000256" key="5">
    <source>
        <dbReference type="ARBA" id="ARBA00022692"/>
    </source>
</evidence>